<feature type="transmembrane region" description="Helical" evidence="1">
    <location>
        <begin position="631"/>
        <end position="655"/>
    </location>
</feature>
<dbReference type="Pfam" id="PF01757">
    <property type="entry name" value="Acyl_transf_3"/>
    <property type="match status" value="1"/>
</dbReference>
<dbReference type="InterPro" id="IPR002656">
    <property type="entry name" value="Acyl_transf_3_dom"/>
</dbReference>
<dbReference type="InterPro" id="IPR006621">
    <property type="entry name" value="Nose-resist-to-fluoxetine_N"/>
</dbReference>
<feature type="transmembrane region" description="Helical" evidence="1">
    <location>
        <begin position="214"/>
        <end position="236"/>
    </location>
</feature>
<dbReference type="Pfam" id="PF20146">
    <property type="entry name" value="NRF"/>
    <property type="match status" value="1"/>
</dbReference>
<feature type="transmembrane region" description="Helical" evidence="1">
    <location>
        <begin position="427"/>
        <end position="446"/>
    </location>
</feature>
<feature type="transmembrane region" description="Helical" evidence="1">
    <location>
        <begin position="534"/>
        <end position="558"/>
    </location>
</feature>
<feature type="transmembrane region" description="Helical" evidence="1">
    <location>
        <begin position="570"/>
        <end position="591"/>
    </location>
</feature>
<evidence type="ECO:0000313" key="4">
    <source>
        <dbReference type="EMBL" id="CAG9857869.1"/>
    </source>
</evidence>
<feature type="transmembrane region" description="Helical" evidence="1">
    <location>
        <begin position="452"/>
        <end position="474"/>
    </location>
</feature>
<keyword evidence="1" id="KW-0472">Membrane</keyword>
<keyword evidence="1" id="KW-1133">Transmembrane helix</keyword>
<name>A0A9N9TN05_PHYSR</name>
<gene>
    <name evidence="4" type="ORF">PHYEVI_LOCUS4267</name>
</gene>
<dbReference type="AlphaFoldDB" id="A0A9N9TN05"/>
<evidence type="ECO:0000313" key="5">
    <source>
        <dbReference type="Proteomes" id="UP001153712"/>
    </source>
</evidence>
<dbReference type="SMART" id="SM00703">
    <property type="entry name" value="NRF"/>
    <property type="match status" value="1"/>
</dbReference>
<dbReference type="EMBL" id="OU900108">
    <property type="protein sequence ID" value="CAG9857869.1"/>
    <property type="molecule type" value="Genomic_DNA"/>
</dbReference>
<protein>
    <recommendedName>
        <fullName evidence="3">Nose resistant-to-fluoxetine protein N-terminal domain-containing protein</fullName>
    </recommendedName>
</protein>
<feature type="transmembrane region" description="Helical" evidence="1">
    <location>
        <begin position="319"/>
        <end position="343"/>
    </location>
</feature>
<organism evidence="4 5">
    <name type="scientific">Phyllotreta striolata</name>
    <name type="common">Striped flea beetle</name>
    <name type="synonym">Crioceris striolata</name>
    <dbReference type="NCBI Taxonomy" id="444603"/>
    <lineage>
        <taxon>Eukaryota</taxon>
        <taxon>Metazoa</taxon>
        <taxon>Ecdysozoa</taxon>
        <taxon>Arthropoda</taxon>
        <taxon>Hexapoda</taxon>
        <taxon>Insecta</taxon>
        <taxon>Pterygota</taxon>
        <taxon>Neoptera</taxon>
        <taxon>Endopterygota</taxon>
        <taxon>Coleoptera</taxon>
        <taxon>Polyphaga</taxon>
        <taxon>Cucujiformia</taxon>
        <taxon>Chrysomeloidea</taxon>
        <taxon>Chrysomelidae</taxon>
        <taxon>Galerucinae</taxon>
        <taxon>Alticini</taxon>
        <taxon>Phyllotreta</taxon>
    </lineage>
</organism>
<reference evidence="4" key="1">
    <citation type="submission" date="2022-01" db="EMBL/GenBank/DDBJ databases">
        <authorList>
            <person name="King R."/>
        </authorList>
    </citation>
    <scope>NUCLEOTIDE SEQUENCE</scope>
</reference>
<evidence type="ECO:0000256" key="2">
    <source>
        <dbReference type="SAM" id="SignalP"/>
    </source>
</evidence>
<feature type="domain" description="Nose resistant-to-fluoxetine protein N-terminal" evidence="3">
    <location>
        <begin position="41"/>
        <end position="203"/>
    </location>
</feature>
<feature type="signal peptide" evidence="2">
    <location>
        <begin position="1"/>
        <end position="17"/>
    </location>
</feature>
<dbReference type="PANTHER" id="PTHR11161:SF71">
    <property type="entry name" value="NOSE RESISTANT-TO-FLUOXETINE PROTEIN N-TERMINAL DOMAIN-CONTAINING PROTEIN"/>
    <property type="match status" value="1"/>
</dbReference>
<dbReference type="OrthoDB" id="10006435at2759"/>
<dbReference type="GO" id="GO:0016747">
    <property type="term" value="F:acyltransferase activity, transferring groups other than amino-acyl groups"/>
    <property type="evidence" value="ECO:0007669"/>
    <property type="project" value="InterPro"/>
</dbReference>
<keyword evidence="2" id="KW-0732">Signal</keyword>
<evidence type="ECO:0000256" key="1">
    <source>
        <dbReference type="SAM" id="Phobius"/>
    </source>
</evidence>
<sequence>MLKHFVYSAILLSSVSCGPSFKDFLHEDIASEIFPKLGDEGTLCRNHTQFYLQQLDNAALWASEMYDASGKVPSGVLYGSGYSLGQFDQCLDIEVPQEAGKFAGKYCMTRISVAPNFKYKMKEIVDYEFGKYGDFYNVSAFSKMLAYSKENSKASRSEIYLSLCIPSSCTESDLNNSLKIIENDDKFDDFTLTFDTFHNSCRVKSVYVLSTGDISFLILIAVSVGLVMFCSLYDIFTRGEGESKPGKLHAFFLCFSVPKNLKKLATGTNNEDGLDCLAGVKVLSMFLIIMGHRCMFIFGAPISNPLLLEKMYSRFEAALILNGPIIVDTFFVISGFLASYFTLCAVNDRFKFTHVFVIYIHRLLRMTPTYAVVLAFYCTIFYTLSDGPFWQERIGVEKERCSENWWTNLLYINNYVNADKLCMFQSWYIACDMHYFLLIPPLAIVLKKYPTLGVSVVVLLIASSILVVITSVYVRSEGAILLLYMKLLKDPISNSTFKNTYIPTHMRASPYFVGALTGYAKYKMKVSAYKLPKWLYRSAWVAAIVTILATIQLGFVFYLPEFAGSSFVSAAYAGFHHFTFSLGNAWLIIGVSSGKGSWIEPILSWKPFVLLSRISYSAFLCHGAVQFDIVMAYCFGFLLTMVFEAPIIGLEKLLFGKRDVRKLRETGQPGIIEQVRIESSKK</sequence>
<keyword evidence="1" id="KW-0812">Transmembrane</keyword>
<keyword evidence="5" id="KW-1185">Reference proteome</keyword>
<feature type="transmembrane region" description="Helical" evidence="1">
    <location>
        <begin position="285"/>
        <end position="307"/>
    </location>
</feature>
<feature type="transmembrane region" description="Helical" evidence="1">
    <location>
        <begin position="363"/>
        <end position="384"/>
    </location>
</feature>
<dbReference type="PROSITE" id="PS51257">
    <property type="entry name" value="PROKAR_LIPOPROTEIN"/>
    <property type="match status" value="1"/>
</dbReference>
<dbReference type="Proteomes" id="UP001153712">
    <property type="component" value="Chromosome 15"/>
</dbReference>
<feature type="chain" id="PRO_5040247640" description="Nose resistant-to-fluoxetine protein N-terminal domain-containing protein" evidence="2">
    <location>
        <begin position="18"/>
        <end position="682"/>
    </location>
</feature>
<dbReference type="PANTHER" id="PTHR11161">
    <property type="entry name" value="O-ACYLTRANSFERASE"/>
    <property type="match status" value="1"/>
</dbReference>
<evidence type="ECO:0000259" key="3">
    <source>
        <dbReference type="SMART" id="SM00703"/>
    </source>
</evidence>
<accession>A0A9N9TN05</accession>
<dbReference type="InterPro" id="IPR052728">
    <property type="entry name" value="O2_lipid_transport_reg"/>
</dbReference>
<proteinExistence type="predicted"/>